<name>A0A2K3KB93_TRIPR</name>
<dbReference type="InterPro" id="IPR050796">
    <property type="entry name" value="SCF_F-box_component"/>
</dbReference>
<feature type="compositionally biased region" description="Polar residues" evidence="1">
    <location>
        <begin position="15"/>
        <end position="31"/>
    </location>
</feature>
<feature type="non-terminal residue" evidence="3">
    <location>
        <position position="97"/>
    </location>
</feature>
<dbReference type="InterPro" id="IPR036047">
    <property type="entry name" value="F-box-like_dom_sf"/>
</dbReference>
<reference evidence="3 4" key="1">
    <citation type="journal article" date="2014" name="Am. J. Bot.">
        <title>Genome assembly and annotation for red clover (Trifolium pratense; Fabaceae).</title>
        <authorList>
            <person name="Istvanek J."/>
            <person name="Jaros M."/>
            <person name="Krenek A."/>
            <person name="Repkova J."/>
        </authorList>
    </citation>
    <scope>NUCLEOTIDE SEQUENCE [LARGE SCALE GENOMIC DNA]</scope>
    <source>
        <strain evidence="4">cv. Tatra</strain>
        <tissue evidence="3">Young leaves</tissue>
    </source>
</reference>
<reference evidence="3 4" key="2">
    <citation type="journal article" date="2017" name="Front. Plant Sci.">
        <title>Gene Classification and Mining of Molecular Markers Useful in Red Clover (Trifolium pratense) Breeding.</title>
        <authorList>
            <person name="Istvanek J."/>
            <person name="Dluhosova J."/>
            <person name="Dluhos P."/>
            <person name="Patkova L."/>
            <person name="Nedelnik J."/>
            <person name="Repkova J."/>
        </authorList>
    </citation>
    <scope>NUCLEOTIDE SEQUENCE [LARGE SCALE GENOMIC DNA]</scope>
    <source>
        <strain evidence="4">cv. Tatra</strain>
        <tissue evidence="3">Young leaves</tissue>
    </source>
</reference>
<dbReference type="EMBL" id="ASHM01156213">
    <property type="protein sequence ID" value="PNX63542.1"/>
    <property type="molecule type" value="Genomic_DNA"/>
</dbReference>
<dbReference type="Proteomes" id="UP000236291">
    <property type="component" value="Unassembled WGS sequence"/>
</dbReference>
<dbReference type="STRING" id="57577.A0A2K3KB93"/>
<dbReference type="Pfam" id="PF00646">
    <property type="entry name" value="F-box"/>
    <property type="match status" value="1"/>
</dbReference>
<gene>
    <name evidence="3" type="ORF">L195_g061679</name>
</gene>
<sequence>MTAPVSEGSDAVYSPSMTEETNSTERQQLTGTLTSPSSLPTLPFDLIPEILSRLPVKILLQFGCVCKSWKSLISDPKFAKKHLSHSTTHSLHCLSGR</sequence>
<evidence type="ECO:0000313" key="3">
    <source>
        <dbReference type="EMBL" id="PNX63542.1"/>
    </source>
</evidence>
<accession>A0A2K3KB93</accession>
<protein>
    <submittedName>
        <fullName evidence="3">F-box/kelch-repeat protein</fullName>
    </submittedName>
</protein>
<dbReference type="PANTHER" id="PTHR31672:SF13">
    <property type="entry name" value="F-BOX PROTEIN CPR30-LIKE"/>
    <property type="match status" value="1"/>
</dbReference>
<dbReference type="Gene3D" id="1.20.1280.50">
    <property type="match status" value="1"/>
</dbReference>
<dbReference type="AlphaFoldDB" id="A0A2K3KB93"/>
<dbReference type="PROSITE" id="PS50181">
    <property type="entry name" value="FBOX"/>
    <property type="match status" value="1"/>
</dbReference>
<evidence type="ECO:0000313" key="4">
    <source>
        <dbReference type="Proteomes" id="UP000236291"/>
    </source>
</evidence>
<dbReference type="InterPro" id="IPR001810">
    <property type="entry name" value="F-box_dom"/>
</dbReference>
<dbReference type="PANTHER" id="PTHR31672">
    <property type="entry name" value="BNACNNG10540D PROTEIN"/>
    <property type="match status" value="1"/>
</dbReference>
<organism evidence="3 4">
    <name type="scientific">Trifolium pratense</name>
    <name type="common">Red clover</name>
    <dbReference type="NCBI Taxonomy" id="57577"/>
    <lineage>
        <taxon>Eukaryota</taxon>
        <taxon>Viridiplantae</taxon>
        <taxon>Streptophyta</taxon>
        <taxon>Embryophyta</taxon>
        <taxon>Tracheophyta</taxon>
        <taxon>Spermatophyta</taxon>
        <taxon>Magnoliopsida</taxon>
        <taxon>eudicotyledons</taxon>
        <taxon>Gunneridae</taxon>
        <taxon>Pentapetalae</taxon>
        <taxon>rosids</taxon>
        <taxon>fabids</taxon>
        <taxon>Fabales</taxon>
        <taxon>Fabaceae</taxon>
        <taxon>Papilionoideae</taxon>
        <taxon>50 kb inversion clade</taxon>
        <taxon>NPAAA clade</taxon>
        <taxon>Hologalegina</taxon>
        <taxon>IRL clade</taxon>
        <taxon>Trifolieae</taxon>
        <taxon>Trifolium</taxon>
    </lineage>
</organism>
<evidence type="ECO:0000259" key="2">
    <source>
        <dbReference type="PROSITE" id="PS50181"/>
    </source>
</evidence>
<feature type="domain" description="F-box" evidence="2">
    <location>
        <begin position="36"/>
        <end position="82"/>
    </location>
</feature>
<feature type="region of interest" description="Disordered" evidence="1">
    <location>
        <begin position="1"/>
        <end position="39"/>
    </location>
</feature>
<dbReference type="SMART" id="SM00256">
    <property type="entry name" value="FBOX"/>
    <property type="match status" value="1"/>
</dbReference>
<evidence type="ECO:0000256" key="1">
    <source>
        <dbReference type="SAM" id="MobiDB-lite"/>
    </source>
</evidence>
<dbReference type="CDD" id="cd22157">
    <property type="entry name" value="F-box_AtFBW1-like"/>
    <property type="match status" value="1"/>
</dbReference>
<dbReference type="SUPFAM" id="SSF81383">
    <property type="entry name" value="F-box domain"/>
    <property type="match status" value="1"/>
</dbReference>
<comment type="caution">
    <text evidence="3">The sequence shown here is derived from an EMBL/GenBank/DDBJ whole genome shotgun (WGS) entry which is preliminary data.</text>
</comment>
<proteinExistence type="predicted"/>